<reference evidence="4 5" key="1">
    <citation type="submission" date="2014-12" db="EMBL/GenBank/DDBJ databases">
        <title>Draft genome sequences of 29 type strains of Enterococci.</title>
        <authorList>
            <person name="Zhong Z."/>
            <person name="Sun Z."/>
            <person name="Liu W."/>
            <person name="Zhang W."/>
            <person name="Zhang H."/>
        </authorList>
    </citation>
    <scope>NUCLEOTIDE SEQUENCE [LARGE SCALE GENOMIC DNA]</scope>
    <source>
        <strain evidence="4 5">DSM 15687</strain>
    </source>
</reference>
<dbReference type="RefSeq" id="WP_084650280.1">
    <property type="nucleotide sequence ID" value="NZ_JXLB01000006.1"/>
</dbReference>
<organism evidence="4 5">
    <name type="scientific">Enterococcus ratti</name>
    <dbReference type="NCBI Taxonomy" id="150033"/>
    <lineage>
        <taxon>Bacteria</taxon>
        <taxon>Bacillati</taxon>
        <taxon>Bacillota</taxon>
        <taxon>Bacilli</taxon>
        <taxon>Lactobacillales</taxon>
        <taxon>Enterococcaceae</taxon>
        <taxon>Enterococcus</taxon>
    </lineage>
</organism>
<gene>
    <name evidence="4" type="ORF">RV14_GL002026</name>
</gene>
<dbReference type="PANTHER" id="PTHR30185:SF18">
    <property type="entry name" value="TRANSCRIPTIONAL REGULATOR MTLR"/>
    <property type="match status" value="1"/>
</dbReference>
<dbReference type="PANTHER" id="PTHR30185">
    <property type="entry name" value="CRYPTIC BETA-GLUCOSIDE BGL OPERON ANTITERMINATOR"/>
    <property type="match status" value="1"/>
</dbReference>
<dbReference type="InterPro" id="IPR050661">
    <property type="entry name" value="BglG_antiterminators"/>
</dbReference>
<dbReference type="Proteomes" id="UP000182152">
    <property type="component" value="Unassembled WGS sequence"/>
</dbReference>
<protein>
    <submittedName>
        <fullName evidence="4">M protein trans-acting positive regulator</fullName>
    </submittedName>
</protein>
<dbReference type="AlphaFoldDB" id="A0A1L8WPT3"/>
<accession>A0A1L8WPT3</accession>
<sequence>MKDILTMKQQVQLTILETFIEEQQVMLQQLEKKTGATKQTIIKWIKELENHTTFFQVKKQHSKWYLQSKMRINHQIVYNYFYQHAIQLQLIEYIFLHPFTTTVNILQTFDLSYSKFRNIKKQLINALRLYDISISNSPFCFTGDFNKLCRFFILFLSEKYYFVDEYILPKEQVLIEQILQSFTSLPLIFPNQQQVKSWIWVIIKLSAHFPKLINATMPFNSENCQIIVNYEYFKNVFNVSYTGLVQMKLAELYSTLKKPILSSKMKQKKEALRAFSVRIYQLFGESQDIKIPPIIDLKLALYEGRSYLLSPAKKRFILKFFKQNSNFPLNISKALLEELSILKKRLNNRPLFYELLYLLFIYDPNLTQLLIQNQQKQKVALLFTYGKAYSNILATFLQKTFKNLSVEVLDYQQTTPSSLALDAYDYCLTNLPTLTFKQNRCLLLDIYPSDQEIYYLTQLFQSSSFIH</sequence>
<comment type="caution">
    <text evidence="4">The sequence shown here is derived from an EMBL/GenBank/DDBJ whole genome shotgun (WGS) entry which is preliminary data.</text>
</comment>
<keyword evidence="2" id="KW-0804">Transcription</keyword>
<keyword evidence="5" id="KW-1185">Reference proteome</keyword>
<evidence type="ECO:0000313" key="4">
    <source>
        <dbReference type="EMBL" id="OJG83023.1"/>
    </source>
</evidence>
<evidence type="ECO:0000259" key="3">
    <source>
        <dbReference type="Pfam" id="PF05043"/>
    </source>
</evidence>
<dbReference type="InterPro" id="IPR007737">
    <property type="entry name" value="Mga_HTH"/>
</dbReference>
<dbReference type="OrthoDB" id="2195227at2"/>
<dbReference type="Pfam" id="PF05043">
    <property type="entry name" value="Mga"/>
    <property type="match status" value="1"/>
</dbReference>
<keyword evidence="1" id="KW-0805">Transcription regulation</keyword>
<evidence type="ECO:0000256" key="2">
    <source>
        <dbReference type="ARBA" id="ARBA00023163"/>
    </source>
</evidence>
<evidence type="ECO:0000313" key="5">
    <source>
        <dbReference type="Proteomes" id="UP000182152"/>
    </source>
</evidence>
<proteinExistence type="predicted"/>
<dbReference type="EMBL" id="JXLB01000006">
    <property type="protein sequence ID" value="OJG83023.1"/>
    <property type="molecule type" value="Genomic_DNA"/>
</dbReference>
<name>A0A1L8WPT3_9ENTE</name>
<evidence type="ECO:0000256" key="1">
    <source>
        <dbReference type="ARBA" id="ARBA00023015"/>
    </source>
</evidence>
<feature type="domain" description="Mga helix-turn-helix" evidence="3">
    <location>
        <begin position="75"/>
        <end position="155"/>
    </location>
</feature>
<dbReference type="STRING" id="150033.RV14_GL002026"/>